<evidence type="ECO:0000313" key="2">
    <source>
        <dbReference type="EMBL" id="PQJ66950.1"/>
    </source>
</evidence>
<evidence type="ECO:0000256" key="1">
    <source>
        <dbReference type="SAM" id="SignalP"/>
    </source>
</evidence>
<reference evidence="2 3" key="1">
    <citation type="submission" date="2016-12" db="EMBL/GenBank/DDBJ databases">
        <title>Diversity of luminous bacteria.</title>
        <authorList>
            <person name="Yoshizawa S."/>
            <person name="Kogure K."/>
        </authorList>
    </citation>
    <scope>NUCLEOTIDE SEQUENCE [LARGE SCALE GENOMIC DNA]</scope>
    <source>
        <strain evidence="2 3">LC1-200</strain>
    </source>
</reference>
<dbReference type="AlphaFoldDB" id="A0A2S7VXX1"/>
<evidence type="ECO:0000313" key="3">
    <source>
        <dbReference type="Proteomes" id="UP000238730"/>
    </source>
</evidence>
<sequence length="156" mass="16787">MRSFKFNVLIPVLFVSTLSACSAPLTPVDKELVVDMNGVDTAQYQKDYDYCNRFADSVITPKMTAATQKRNVIIGTLAGASAFGTSDIDSRDHLTYGTSDIDSIDPVTETVVGAAVGAASGYIVGNNVAAKDEKHKKSSVIRQCLLQKGYHVYDIS</sequence>
<dbReference type="OrthoDB" id="5816904at2"/>
<dbReference type="EMBL" id="MSCJ01000001">
    <property type="protein sequence ID" value="PQJ66950.1"/>
    <property type="molecule type" value="Genomic_DNA"/>
</dbReference>
<gene>
    <name evidence="2" type="ORF">BTO08_05670</name>
</gene>
<comment type="caution">
    <text evidence="2">The sequence shown here is derived from an EMBL/GenBank/DDBJ whole genome shotgun (WGS) entry which is preliminary data.</text>
</comment>
<dbReference type="Proteomes" id="UP000238730">
    <property type="component" value="Unassembled WGS sequence"/>
</dbReference>
<dbReference type="RefSeq" id="WP_105060248.1">
    <property type="nucleotide sequence ID" value="NZ_MSCJ01000001.1"/>
</dbReference>
<protein>
    <submittedName>
        <fullName evidence="2">Glycine zipper family protein</fullName>
    </submittedName>
</protein>
<dbReference type="PROSITE" id="PS51257">
    <property type="entry name" value="PROKAR_LIPOPROTEIN"/>
    <property type="match status" value="1"/>
</dbReference>
<keyword evidence="1" id="KW-0732">Signal</keyword>
<feature type="chain" id="PRO_5015667211" evidence="1">
    <location>
        <begin position="23"/>
        <end position="156"/>
    </location>
</feature>
<organism evidence="2 3">
    <name type="scientific">Photobacterium angustum</name>
    <dbReference type="NCBI Taxonomy" id="661"/>
    <lineage>
        <taxon>Bacteria</taxon>
        <taxon>Pseudomonadati</taxon>
        <taxon>Pseudomonadota</taxon>
        <taxon>Gammaproteobacteria</taxon>
        <taxon>Vibrionales</taxon>
        <taxon>Vibrionaceae</taxon>
        <taxon>Photobacterium</taxon>
    </lineage>
</organism>
<accession>A0A2S7VXX1</accession>
<proteinExistence type="predicted"/>
<feature type="signal peptide" evidence="1">
    <location>
        <begin position="1"/>
        <end position="22"/>
    </location>
</feature>
<name>A0A2S7VXX1_PHOAN</name>